<dbReference type="GO" id="GO:0005509">
    <property type="term" value="F:calcium ion binding"/>
    <property type="evidence" value="ECO:0007669"/>
    <property type="project" value="UniProtKB-UniRule"/>
</dbReference>
<keyword evidence="3" id="KW-0732">Signal</keyword>
<keyword evidence="2" id="KW-0812">Transmembrane</keyword>
<dbReference type="SUPFAM" id="SSF49899">
    <property type="entry name" value="Concanavalin A-like lectins/glucanases"/>
    <property type="match status" value="1"/>
</dbReference>
<dbReference type="SUPFAM" id="SSF49313">
    <property type="entry name" value="Cadherin-like"/>
    <property type="match status" value="1"/>
</dbReference>
<dbReference type="GeneTree" id="ENSGT00950000183086"/>
<dbReference type="Ensembl" id="ENSPMAT00000004811.1">
    <property type="protein sequence ID" value="ENSPMAP00000004792.1"/>
    <property type="gene ID" value="ENSPMAG00000004373.1"/>
</dbReference>
<comment type="subcellular location">
    <subcellularLocation>
        <location evidence="12">Postsynaptic cell membrane</location>
        <topology evidence="12">Single-pass type I membrane protein</topology>
    </subcellularLocation>
</comment>
<dbReference type="PROSITE" id="PS50268">
    <property type="entry name" value="CADHERIN_2"/>
    <property type="match status" value="1"/>
</dbReference>
<reference evidence="16" key="2">
    <citation type="submission" date="2025-09" db="UniProtKB">
        <authorList>
            <consortium name="Ensembl"/>
        </authorList>
    </citation>
    <scope>IDENTIFICATION</scope>
</reference>
<dbReference type="PANTHER" id="PTHR14139">
    <property type="entry name" value="CALSYNTENIN"/>
    <property type="match status" value="1"/>
</dbReference>
<keyword evidence="9" id="KW-0472">Membrane</keyword>
<dbReference type="PRINTS" id="PR00205">
    <property type="entry name" value="CADHERIN"/>
</dbReference>
<dbReference type="Gene3D" id="2.60.40.60">
    <property type="entry name" value="Cadherins"/>
    <property type="match status" value="1"/>
</dbReference>
<evidence type="ECO:0000256" key="14">
    <source>
        <dbReference type="PROSITE-ProRule" id="PRU00043"/>
    </source>
</evidence>
<dbReference type="AlphaFoldDB" id="S4RHW0"/>
<evidence type="ECO:0000256" key="8">
    <source>
        <dbReference type="ARBA" id="ARBA00023018"/>
    </source>
</evidence>
<accession>S4RHW0</accession>
<protein>
    <recommendedName>
        <fullName evidence="15">Cadherin domain-containing protein</fullName>
    </recommendedName>
</protein>
<dbReference type="CDD" id="cd11304">
    <property type="entry name" value="Cadherin_repeat"/>
    <property type="match status" value="1"/>
</dbReference>
<dbReference type="GO" id="GO:0007156">
    <property type="term" value="P:homophilic cell adhesion via plasma membrane adhesion molecules"/>
    <property type="evidence" value="ECO:0007669"/>
    <property type="project" value="InterPro"/>
</dbReference>
<keyword evidence="5 14" id="KW-0106">Calcium</keyword>
<organism evidence="16">
    <name type="scientific">Petromyzon marinus</name>
    <name type="common">Sea lamprey</name>
    <dbReference type="NCBI Taxonomy" id="7757"/>
    <lineage>
        <taxon>Eukaryota</taxon>
        <taxon>Metazoa</taxon>
        <taxon>Chordata</taxon>
        <taxon>Craniata</taxon>
        <taxon>Vertebrata</taxon>
        <taxon>Cyclostomata</taxon>
        <taxon>Hyperoartia</taxon>
        <taxon>Petromyzontiformes</taxon>
        <taxon>Petromyzontidae</taxon>
        <taxon>Petromyzon</taxon>
    </lineage>
</organism>
<evidence type="ECO:0000256" key="2">
    <source>
        <dbReference type="ARBA" id="ARBA00022692"/>
    </source>
</evidence>
<comment type="similarity">
    <text evidence="13">Belongs to the calsyntenin family.</text>
</comment>
<dbReference type="FunFam" id="2.60.40.60:FF:000025">
    <property type="entry name" value="Calsyntenin 1"/>
    <property type="match status" value="1"/>
</dbReference>
<evidence type="ECO:0000313" key="16">
    <source>
        <dbReference type="Ensembl" id="ENSPMAP00000004792.1"/>
    </source>
</evidence>
<dbReference type="InterPro" id="IPR015919">
    <property type="entry name" value="Cadherin-like_sf"/>
</dbReference>
<keyword evidence="7" id="KW-1133">Transmembrane helix</keyword>
<proteinExistence type="inferred from homology"/>
<keyword evidence="11" id="KW-0628">Postsynaptic cell membrane</keyword>
<evidence type="ECO:0000256" key="10">
    <source>
        <dbReference type="ARBA" id="ARBA00023180"/>
    </source>
</evidence>
<evidence type="ECO:0000259" key="15">
    <source>
        <dbReference type="PROSITE" id="PS50268"/>
    </source>
</evidence>
<evidence type="ECO:0000256" key="4">
    <source>
        <dbReference type="ARBA" id="ARBA00022737"/>
    </source>
</evidence>
<dbReference type="Pfam" id="PF00028">
    <property type="entry name" value="Cadherin"/>
    <property type="match status" value="1"/>
</dbReference>
<keyword evidence="1" id="KW-1003">Cell membrane</keyword>
<evidence type="ECO:0000256" key="12">
    <source>
        <dbReference type="ARBA" id="ARBA00035006"/>
    </source>
</evidence>
<keyword evidence="8" id="KW-0770">Synapse</keyword>
<evidence type="ECO:0000256" key="11">
    <source>
        <dbReference type="ARBA" id="ARBA00023257"/>
    </source>
</evidence>
<dbReference type="GO" id="GO:0050806">
    <property type="term" value="P:positive regulation of synaptic transmission"/>
    <property type="evidence" value="ECO:0007669"/>
    <property type="project" value="TreeGrafter"/>
</dbReference>
<dbReference type="HOGENOM" id="CLU_052446_0_0_1"/>
<evidence type="ECO:0000256" key="13">
    <source>
        <dbReference type="ARBA" id="ARBA00035015"/>
    </source>
</evidence>
<evidence type="ECO:0000256" key="6">
    <source>
        <dbReference type="ARBA" id="ARBA00022889"/>
    </source>
</evidence>
<dbReference type="STRING" id="7757.ENSPMAP00000004792"/>
<dbReference type="GO" id="GO:0009986">
    <property type="term" value="C:cell surface"/>
    <property type="evidence" value="ECO:0007669"/>
    <property type="project" value="TreeGrafter"/>
</dbReference>
<dbReference type="InterPro" id="IPR002126">
    <property type="entry name" value="Cadherin-like_dom"/>
</dbReference>
<keyword evidence="6" id="KW-0130">Cell adhesion</keyword>
<evidence type="ECO:0000256" key="1">
    <source>
        <dbReference type="ARBA" id="ARBA00022475"/>
    </source>
</evidence>
<dbReference type="OMA" id="QWIDSTH"/>
<feature type="domain" description="Cadherin" evidence="15">
    <location>
        <begin position="19"/>
        <end position="120"/>
    </location>
</feature>
<dbReference type="InterPro" id="IPR013320">
    <property type="entry name" value="ConA-like_dom_sf"/>
</dbReference>
<evidence type="ECO:0000256" key="7">
    <source>
        <dbReference type="ARBA" id="ARBA00022989"/>
    </source>
</evidence>
<sequence length="317" mass="34659">RAMVHVRVKSVNRHAPEFLQGEYSASVDEAAEPGAALVRVEASDGDCSPLFGRVCDYQILTAGAPFSIDSDGVIRATERLSYELHGEQQLTVAAYDCGKRRSAEDALVTIGVRPVCRPGWQGWNKRVEYDPGSGGRALFPGARLETCGRRVASARATVELQTAHIGKGCDRETYAENSRRKLCGASTGGVDLLPSPELPGSWTQGLPTEVPEGPDSTGERVFLFDGTRAALVPDAAVPANLTHRFTLAAWLRHGPLSGPAQRSEKEAILCNSDKAGMNRHHYSLYIHNCRLVFLLRSEFSQTDTFRPAEFHWKLDQV</sequence>
<reference evidence="16" key="1">
    <citation type="submission" date="2025-08" db="UniProtKB">
        <authorList>
            <consortium name="Ensembl"/>
        </authorList>
    </citation>
    <scope>IDENTIFICATION</scope>
</reference>
<dbReference type="PANTHER" id="PTHR14139:SF2">
    <property type="entry name" value="CALSYNTENIN-1"/>
    <property type="match status" value="1"/>
</dbReference>
<dbReference type="GO" id="GO:0045211">
    <property type="term" value="C:postsynaptic membrane"/>
    <property type="evidence" value="ECO:0007669"/>
    <property type="project" value="UniProtKB-SubCell"/>
</dbReference>
<evidence type="ECO:0000256" key="3">
    <source>
        <dbReference type="ARBA" id="ARBA00022729"/>
    </source>
</evidence>
<evidence type="ECO:0000256" key="9">
    <source>
        <dbReference type="ARBA" id="ARBA00023136"/>
    </source>
</evidence>
<name>S4RHW0_PETMA</name>
<dbReference type="GO" id="GO:0051965">
    <property type="term" value="P:positive regulation of synapse assembly"/>
    <property type="evidence" value="ECO:0007669"/>
    <property type="project" value="TreeGrafter"/>
</dbReference>
<evidence type="ECO:0000256" key="5">
    <source>
        <dbReference type="ARBA" id="ARBA00022837"/>
    </source>
</evidence>
<keyword evidence="10" id="KW-0325">Glycoprotein</keyword>
<keyword evidence="4" id="KW-0677">Repeat</keyword>